<dbReference type="AlphaFoldDB" id="A0A9W6JMZ1"/>
<dbReference type="SUPFAM" id="SSF52467">
    <property type="entry name" value="DHS-like NAD/FAD-binding domain"/>
    <property type="match status" value="1"/>
</dbReference>
<reference evidence="6" key="2">
    <citation type="submission" date="2023-01" db="EMBL/GenBank/DDBJ databases">
        <authorList>
            <person name="Sun Q."/>
            <person name="Evtushenko L."/>
        </authorList>
    </citation>
    <scope>NUCLEOTIDE SEQUENCE</scope>
    <source>
        <strain evidence="6">VKM B-2748</strain>
    </source>
</reference>
<keyword evidence="2" id="KW-0808">Transferase</keyword>
<sequence>MDRNDILKAEELRALIATSRQAVAFTGAGLSTASGIPDFRSPGGLWSRNRPIAFDAFVGSAEMRREAWRRKFVMDDATRGAEPNAAHRAIARLVADGVIALVVTQNIDDLHRRSGIPEDRLVELHGNGTYATCLSCGLRHELDDIRRTFEATGDPPPCRTCGGLLKSATVSFGQAMPQAAMRAAERAAAEADLFLAFGSSLVVYPAAGLPLVAKRAGATLAIANREPTDLDPWADLVLRCDLVDLLQPFDPEVSTASASALREDRLD</sequence>
<dbReference type="InterPro" id="IPR029035">
    <property type="entry name" value="DHS-like_NAD/FAD-binding_dom"/>
</dbReference>
<accession>A0A9W6JMZ1</accession>
<dbReference type="Gene3D" id="3.40.50.1220">
    <property type="entry name" value="TPP-binding domain"/>
    <property type="match status" value="1"/>
</dbReference>
<dbReference type="InterPro" id="IPR026590">
    <property type="entry name" value="Ssirtuin_cat_dom"/>
</dbReference>
<dbReference type="PANTHER" id="PTHR11085">
    <property type="entry name" value="NAD-DEPENDENT PROTEIN DEACYLASE SIRTUIN-5, MITOCHONDRIAL-RELATED"/>
    <property type="match status" value="1"/>
</dbReference>
<name>A0A9W6JMZ1_9HYPH</name>
<evidence type="ECO:0000256" key="4">
    <source>
        <dbReference type="PROSITE-ProRule" id="PRU00236"/>
    </source>
</evidence>
<dbReference type="CDD" id="cd01407">
    <property type="entry name" value="SIR2-fam"/>
    <property type="match status" value="1"/>
</dbReference>
<dbReference type="InterPro" id="IPR003000">
    <property type="entry name" value="Sirtuin"/>
</dbReference>
<dbReference type="GO" id="GO:0017136">
    <property type="term" value="F:histone deacetylase activity, NAD-dependent"/>
    <property type="evidence" value="ECO:0007669"/>
    <property type="project" value="TreeGrafter"/>
</dbReference>
<gene>
    <name evidence="6" type="primary">cobB1</name>
    <name evidence="6" type="ORF">GCM10008174_01690</name>
</gene>
<dbReference type="PROSITE" id="PS50305">
    <property type="entry name" value="SIRTUIN"/>
    <property type="match status" value="1"/>
</dbReference>
<keyword evidence="7" id="KW-1185">Reference proteome</keyword>
<dbReference type="Pfam" id="PF02146">
    <property type="entry name" value="SIR2"/>
    <property type="match status" value="1"/>
</dbReference>
<organism evidence="6 7">
    <name type="scientific">Methylopila turkensis</name>
    <dbReference type="NCBI Taxonomy" id="1437816"/>
    <lineage>
        <taxon>Bacteria</taxon>
        <taxon>Pseudomonadati</taxon>
        <taxon>Pseudomonadota</taxon>
        <taxon>Alphaproteobacteria</taxon>
        <taxon>Hyphomicrobiales</taxon>
        <taxon>Methylopilaceae</taxon>
        <taxon>Methylopila</taxon>
    </lineage>
</organism>
<dbReference type="EC" id="2.3.1.286" evidence="1"/>
<dbReference type="Proteomes" id="UP001143309">
    <property type="component" value="Unassembled WGS sequence"/>
</dbReference>
<proteinExistence type="predicted"/>
<dbReference type="InterPro" id="IPR050134">
    <property type="entry name" value="NAD-dep_sirtuin_deacylases"/>
</dbReference>
<evidence type="ECO:0000259" key="5">
    <source>
        <dbReference type="PROSITE" id="PS50305"/>
    </source>
</evidence>
<evidence type="ECO:0000256" key="3">
    <source>
        <dbReference type="ARBA" id="ARBA00023027"/>
    </source>
</evidence>
<comment type="caution">
    <text evidence="6">The sequence shown here is derived from an EMBL/GenBank/DDBJ whole genome shotgun (WGS) entry which is preliminary data.</text>
</comment>
<evidence type="ECO:0000313" key="6">
    <source>
        <dbReference type="EMBL" id="GLK78428.1"/>
    </source>
</evidence>
<dbReference type="RefSeq" id="WP_271198951.1">
    <property type="nucleotide sequence ID" value="NZ_BSFL01000001.1"/>
</dbReference>
<dbReference type="Gene3D" id="2.20.28.200">
    <property type="match status" value="1"/>
</dbReference>
<evidence type="ECO:0000256" key="2">
    <source>
        <dbReference type="ARBA" id="ARBA00022679"/>
    </source>
</evidence>
<dbReference type="EMBL" id="BSFL01000001">
    <property type="protein sequence ID" value="GLK78428.1"/>
    <property type="molecule type" value="Genomic_DNA"/>
</dbReference>
<reference evidence="6" key="1">
    <citation type="journal article" date="2014" name="Int. J. Syst. Evol. Microbiol.">
        <title>Complete genome sequence of Corynebacterium casei LMG S-19264T (=DSM 44701T), isolated from a smear-ripened cheese.</title>
        <authorList>
            <consortium name="US DOE Joint Genome Institute (JGI-PGF)"/>
            <person name="Walter F."/>
            <person name="Albersmeier A."/>
            <person name="Kalinowski J."/>
            <person name="Ruckert C."/>
        </authorList>
    </citation>
    <scope>NUCLEOTIDE SEQUENCE</scope>
    <source>
        <strain evidence="6">VKM B-2748</strain>
    </source>
</reference>
<dbReference type="PANTHER" id="PTHR11085:SF4">
    <property type="entry name" value="NAD-DEPENDENT PROTEIN DEACYLASE"/>
    <property type="match status" value="1"/>
</dbReference>
<dbReference type="GO" id="GO:0070403">
    <property type="term" value="F:NAD+ binding"/>
    <property type="evidence" value="ECO:0007669"/>
    <property type="project" value="InterPro"/>
</dbReference>
<keyword evidence="3" id="KW-0520">NAD</keyword>
<comment type="caution">
    <text evidence="4">Lacks conserved residue(s) required for the propagation of feature annotation.</text>
</comment>
<protein>
    <recommendedName>
        <fullName evidence="1">protein acetyllysine N-acetyltransferase</fullName>
        <ecNumber evidence="1">2.3.1.286</ecNumber>
    </recommendedName>
</protein>
<evidence type="ECO:0000256" key="1">
    <source>
        <dbReference type="ARBA" id="ARBA00012928"/>
    </source>
</evidence>
<feature type="domain" description="Deacetylase sirtuin-type" evidence="5">
    <location>
        <begin position="2"/>
        <end position="267"/>
    </location>
</feature>
<evidence type="ECO:0000313" key="7">
    <source>
        <dbReference type="Proteomes" id="UP001143309"/>
    </source>
</evidence>